<dbReference type="Pfam" id="PF01381">
    <property type="entry name" value="HTH_3"/>
    <property type="match status" value="1"/>
</dbReference>
<dbReference type="EMBL" id="QQNA01000290">
    <property type="protein sequence ID" value="RDG34674.1"/>
    <property type="molecule type" value="Genomic_DNA"/>
</dbReference>
<evidence type="ECO:0000313" key="3">
    <source>
        <dbReference type="Proteomes" id="UP000253741"/>
    </source>
</evidence>
<evidence type="ECO:0000313" key="2">
    <source>
        <dbReference type="EMBL" id="RDG34674.1"/>
    </source>
</evidence>
<keyword evidence="3" id="KW-1185">Reference proteome</keyword>
<proteinExistence type="predicted"/>
<feature type="domain" description="HTH cro/C1-type" evidence="1">
    <location>
        <begin position="15"/>
        <end position="51"/>
    </location>
</feature>
<dbReference type="RefSeq" id="WP_114626895.1">
    <property type="nucleotide sequence ID" value="NZ_QQNA01000290.1"/>
</dbReference>
<dbReference type="PROSITE" id="PS50943">
    <property type="entry name" value="HTH_CROC1"/>
    <property type="match status" value="1"/>
</dbReference>
<comment type="caution">
    <text evidence="2">The sequence shown here is derived from an EMBL/GenBank/DDBJ whole genome shotgun (WGS) entry which is preliminary data.</text>
</comment>
<dbReference type="SMART" id="SM00530">
    <property type="entry name" value="HTH_XRE"/>
    <property type="match status" value="1"/>
</dbReference>
<dbReference type="CDD" id="cd00093">
    <property type="entry name" value="HTH_XRE"/>
    <property type="match status" value="1"/>
</dbReference>
<reference evidence="2 3" key="1">
    <citation type="submission" date="2018-07" db="EMBL/GenBank/DDBJ databases">
        <title>Streptomyces species from bats.</title>
        <authorList>
            <person name="Dunlap C."/>
        </authorList>
    </citation>
    <scope>NUCLEOTIDE SEQUENCE [LARGE SCALE GENOMIC DNA]</scope>
    <source>
        <strain evidence="2 3">AC230</strain>
    </source>
</reference>
<dbReference type="AlphaFoldDB" id="A0A370B3N4"/>
<dbReference type="SUPFAM" id="SSF47413">
    <property type="entry name" value="lambda repressor-like DNA-binding domains"/>
    <property type="match status" value="1"/>
</dbReference>
<dbReference type="Gene3D" id="1.10.260.40">
    <property type="entry name" value="lambda repressor-like DNA-binding domains"/>
    <property type="match status" value="1"/>
</dbReference>
<gene>
    <name evidence="2" type="ORF">DVH02_29375</name>
</gene>
<dbReference type="GO" id="GO:0003677">
    <property type="term" value="F:DNA binding"/>
    <property type="evidence" value="ECO:0007669"/>
    <property type="project" value="InterPro"/>
</dbReference>
<accession>A0A370B3N4</accession>
<evidence type="ECO:0000259" key="1">
    <source>
        <dbReference type="PROSITE" id="PS50943"/>
    </source>
</evidence>
<sequence length="130" mass="14081">MSPTPDSPTPVGEQLKARREKLDLTQGSLASLVGVTVTSISAAENSRSAISRSKRPLWERALQLKPGTISAAYNDGTPLEAAQTLTDLPYADMSDAKERAVWEMELPVADRIEIIDAVRARAAQQRRGHG</sequence>
<dbReference type="InterPro" id="IPR001387">
    <property type="entry name" value="Cro/C1-type_HTH"/>
</dbReference>
<organism evidence="2 3">
    <name type="scientific">Streptomyces corynorhini</name>
    <dbReference type="NCBI Taxonomy" id="2282652"/>
    <lineage>
        <taxon>Bacteria</taxon>
        <taxon>Bacillati</taxon>
        <taxon>Actinomycetota</taxon>
        <taxon>Actinomycetes</taxon>
        <taxon>Kitasatosporales</taxon>
        <taxon>Streptomycetaceae</taxon>
        <taxon>Streptomyces</taxon>
    </lineage>
</organism>
<protein>
    <submittedName>
        <fullName evidence="2">XRE family transcriptional regulator</fullName>
    </submittedName>
</protein>
<dbReference type="Proteomes" id="UP000253741">
    <property type="component" value="Unassembled WGS sequence"/>
</dbReference>
<name>A0A370B3N4_9ACTN</name>
<dbReference type="InterPro" id="IPR010982">
    <property type="entry name" value="Lambda_DNA-bd_dom_sf"/>
</dbReference>